<dbReference type="GO" id="GO:0035838">
    <property type="term" value="C:growing cell tip"/>
    <property type="evidence" value="ECO:0007669"/>
    <property type="project" value="TreeGrafter"/>
</dbReference>
<reference evidence="3" key="1">
    <citation type="submission" date="2016-06" db="EMBL/GenBank/DDBJ databases">
        <authorList>
            <person name="Cuomo C."/>
            <person name="Litvintseva A."/>
            <person name="Heitman J."/>
            <person name="Chen Y."/>
            <person name="Sun S."/>
            <person name="Springer D."/>
            <person name="Dromer F."/>
            <person name="Young S."/>
            <person name="Zeng Q."/>
            <person name="Chapman S."/>
            <person name="Gujja S."/>
            <person name="Saif S."/>
            <person name="Birren B."/>
        </authorList>
    </citation>
    <scope>NUCLEOTIDE SEQUENCE</scope>
    <source>
        <strain evidence="3">CBS 7841</strain>
    </source>
</reference>
<dbReference type="RefSeq" id="XP_066070922.1">
    <property type="nucleotide sequence ID" value="XM_066214825.1"/>
</dbReference>
<dbReference type="GeneID" id="91089667"/>
<feature type="transmembrane region" description="Helical" evidence="2">
    <location>
        <begin position="134"/>
        <end position="158"/>
    </location>
</feature>
<evidence type="ECO:0000256" key="2">
    <source>
        <dbReference type="SAM" id="Phobius"/>
    </source>
</evidence>
<feature type="region of interest" description="Disordered" evidence="1">
    <location>
        <begin position="449"/>
        <end position="593"/>
    </location>
</feature>
<dbReference type="OrthoDB" id="3365245at2759"/>
<feature type="transmembrane region" description="Helical" evidence="2">
    <location>
        <begin position="12"/>
        <end position="32"/>
    </location>
</feature>
<evidence type="ECO:0000313" key="3">
    <source>
        <dbReference type="EMBL" id="WVN90222.1"/>
    </source>
</evidence>
<evidence type="ECO:0000256" key="1">
    <source>
        <dbReference type="SAM" id="MobiDB-lite"/>
    </source>
</evidence>
<protein>
    <submittedName>
        <fullName evidence="3">Uncharacterized protein</fullName>
    </submittedName>
</protein>
<feature type="compositionally biased region" description="Low complexity" evidence="1">
    <location>
        <begin position="521"/>
        <end position="535"/>
    </location>
</feature>
<dbReference type="Proteomes" id="UP000094043">
    <property type="component" value="Chromosome 7"/>
</dbReference>
<keyword evidence="2" id="KW-0472">Membrane</keyword>
<feature type="compositionally biased region" description="Polar residues" evidence="1">
    <location>
        <begin position="454"/>
        <end position="472"/>
    </location>
</feature>
<feature type="transmembrane region" description="Helical" evidence="2">
    <location>
        <begin position="170"/>
        <end position="195"/>
    </location>
</feature>
<reference evidence="3" key="3">
    <citation type="submission" date="2024-01" db="EMBL/GenBank/DDBJ databases">
        <authorList>
            <person name="Coelho M.A."/>
            <person name="David-Palma M."/>
            <person name="Shea T."/>
            <person name="Sun S."/>
            <person name="Cuomo C.A."/>
            <person name="Heitman J."/>
        </authorList>
    </citation>
    <scope>NUCLEOTIDE SEQUENCE</scope>
    <source>
        <strain evidence="3">CBS 7841</strain>
    </source>
</reference>
<dbReference type="AlphaFoldDB" id="A0A1E3ICT9"/>
<proteinExistence type="predicted"/>
<accession>A0A1E3ICT9</accession>
<evidence type="ECO:0000313" key="4">
    <source>
        <dbReference type="Proteomes" id="UP000094043"/>
    </source>
</evidence>
<dbReference type="KEGG" id="cdep:91089667"/>
<name>A0A1E3ICT9_9TREE</name>
<dbReference type="GO" id="GO:0032153">
    <property type="term" value="C:cell division site"/>
    <property type="evidence" value="ECO:0007669"/>
    <property type="project" value="TreeGrafter"/>
</dbReference>
<dbReference type="InterPro" id="IPR009571">
    <property type="entry name" value="SUR7/Rim9-like_fungi"/>
</dbReference>
<dbReference type="InterPro" id="IPR051380">
    <property type="entry name" value="pH-response_reg_palI/RIM9"/>
</dbReference>
<dbReference type="PANTHER" id="PTHR28013">
    <property type="entry name" value="PROTEIN DCV1-RELATED"/>
    <property type="match status" value="1"/>
</dbReference>
<feature type="compositionally biased region" description="Polar residues" evidence="1">
    <location>
        <begin position="492"/>
        <end position="501"/>
    </location>
</feature>
<dbReference type="EMBL" id="CP143790">
    <property type="protein sequence ID" value="WVN90222.1"/>
    <property type="molecule type" value="Genomic_DNA"/>
</dbReference>
<dbReference type="GO" id="GO:0005886">
    <property type="term" value="C:plasma membrane"/>
    <property type="evidence" value="ECO:0007669"/>
    <property type="project" value="InterPro"/>
</dbReference>
<keyword evidence="4" id="KW-1185">Reference proteome</keyword>
<sequence>MGLRFRNATPGLIACLVASVLLAIVSFNTPLLKSLNFLKASYSNGSLQGELTLGTLGFCHDTGQRMTCTGPQVGYEFDPNVVFGVSLFDIPKTITKYLTYILILHVVALAFAVIATIIALFAHSPTFPLLCLAIWMAGIASTFSFLAVIFDLAMFYIAKARINKVAGASAEIGICVWLTLASWIILALSGCFFGIGNCCGSCRSNQESGDPKRKYGNNFDRDDEEDYKMRMMAIDNERQRKAKQEQDLPSFQELTPLKDDGEEQYLIEHSVVPAQNHDQNLARNGSVLQGVGVGYGRRTPRTHTPASDYTVQSQNPYVWGQSGYQNIQPPAPAMRRLSGATSAGDFVGVGAGSAGVQQPPPVPAQQYGGNYADHNYQEQSYGLYGDQYNHNTAQYAPKSDYNSSYASQATQQPYDPYTQTNYYDPYNPSSNAVPAPALTMPQPTTTLMPVPQTSSQPSAHTTFYSTTNSSDSYDPGSLARHTDPYSGYEDSSGATLPQNAGTGLRGMTQLQEPKPQHLINTTTSPLLRSSPTPTSGMRTQKDDVVGTPQLRTIPGAYEYEDENEENSRDNRPPSYTAGDYQTPPQRREKSRYR</sequence>
<dbReference type="VEuPathDB" id="FungiDB:L203_04135"/>
<keyword evidence="2" id="KW-1133">Transmembrane helix</keyword>
<reference evidence="3" key="2">
    <citation type="journal article" date="2022" name="Elife">
        <title>Obligate sexual reproduction of a homothallic fungus closely related to the Cryptococcus pathogenic species complex.</title>
        <authorList>
            <person name="Passer A.R."/>
            <person name="Clancey S.A."/>
            <person name="Shea T."/>
            <person name="David-Palma M."/>
            <person name="Averette A.F."/>
            <person name="Boekhout T."/>
            <person name="Porcel B.M."/>
            <person name="Nowrousian M."/>
            <person name="Cuomo C.A."/>
            <person name="Sun S."/>
            <person name="Heitman J."/>
            <person name="Coelho M.A."/>
        </authorList>
    </citation>
    <scope>NUCLEOTIDE SEQUENCE</scope>
    <source>
        <strain evidence="3">CBS 7841</strain>
    </source>
</reference>
<feature type="transmembrane region" description="Helical" evidence="2">
    <location>
        <begin position="97"/>
        <end position="122"/>
    </location>
</feature>
<gene>
    <name evidence="3" type="ORF">L203_105458</name>
</gene>
<organism evidence="3 4">
    <name type="scientific">Cryptococcus depauperatus CBS 7841</name>
    <dbReference type="NCBI Taxonomy" id="1295531"/>
    <lineage>
        <taxon>Eukaryota</taxon>
        <taxon>Fungi</taxon>
        <taxon>Dikarya</taxon>
        <taxon>Basidiomycota</taxon>
        <taxon>Agaricomycotina</taxon>
        <taxon>Tremellomycetes</taxon>
        <taxon>Tremellales</taxon>
        <taxon>Cryptococcaceae</taxon>
        <taxon>Cryptococcus</taxon>
    </lineage>
</organism>
<keyword evidence="2" id="KW-0812">Transmembrane</keyword>
<dbReference type="PANTHER" id="PTHR28013:SF4">
    <property type="entry name" value="MARVEL DOMAIN-CONTAINING PROTEIN"/>
    <property type="match status" value="1"/>
</dbReference>
<dbReference type="Pfam" id="PF06687">
    <property type="entry name" value="SUR7"/>
    <property type="match status" value="1"/>
</dbReference>